<dbReference type="EMBL" id="FOSR01000001">
    <property type="protein sequence ID" value="SFK27887.1"/>
    <property type="molecule type" value="Genomic_DNA"/>
</dbReference>
<dbReference type="InterPro" id="IPR008928">
    <property type="entry name" value="6-hairpin_glycosidase_sf"/>
</dbReference>
<dbReference type="SMART" id="SM01149">
    <property type="entry name" value="DUF1237"/>
    <property type="match status" value="1"/>
</dbReference>
<dbReference type="Gene3D" id="1.50.10.10">
    <property type="match status" value="1"/>
</dbReference>
<evidence type="ECO:0000313" key="3">
    <source>
        <dbReference type="Proteomes" id="UP000198725"/>
    </source>
</evidence>
<name>A0A1I3Y7C9_9GAMM</name>
<dbReference type="PIRSF" id="PIRSF028846">
    <property type="entry name" value="UCP028846"/>
    <property type="match status" value="1"/>
</dbReference>
<reference evidence="3" key="1">
    <citation type="submission" date="2016-10" db="EMBL/GenBank/DDBJ databases">
        <authorList>
            <person name="Varghese N."/>
            <person name="Submissions S."/>
        </authorList>
    </citation>
    <scope>NUCLEOTIDE SEQUENCE [LARGE SCALE GENOMIC DNA]</scope>
    <source>
        <strain evidence="3">MO64</strain>
    </source>
</reference>
<accession>A0A1I3Y7C9</accession>
<proteinExistence type="predicted"/>
<dbReference type="Proteomes" id="UP000198725">
    <property type="component" value="Unassembled WGS sequence"/>
</dbReference>
<keyword evidence="1" id="KW-0732">Signal</keyword>
<dbReference type="AlphaFoldDB" id="A0A1I3Y7C9"/>
<feature type="chain" id="PRO_5011693374" description="Glycoside hydrolase family 125 protein" evidence="1">
    <location>
        <begin position="22"/>
        <end position="484"/>
    </location>
</feature>
<dbReference type="GO" id="GO:0005975">
    <property type="term" value="P:carbohydrate metabolic process"/>
    <property type="evidence" value="ECO:0007669"/>
    <property type="project" value="InterPro"/>
</dbReference>
<organism evidence="2 3">
    <name type="scientific">Rhodanobacter glycinis</name>
    <dbReference type="NCBI Taxonomy" id="582702"/>
    <lineage>
        <taxon>Bacteria</taxon>
        <taxon>Pseudomonadati</taxon>
        <taxon>Pseudomonadota</taxon>
        <taxon>Gammaproteobacteria</taxon>
        <taxon>Lysobacterales</taxon>
        <taxon>Rhodanobacteraceae</taxon>
        <taxon>Rhodanobacter</taxon>
    </lineage>
</organism>
<feature type="signal peptide" evidence="1">
    <location>
        <begin position="1"/>
        <end position="21"/>
    </location>
</feature>
<sequence length="484" mass="54099">MLTRRDMLKLIGSTAATSAFALTTQGMAAAVSSASGALISHRPPPAKRKFTSAAVEQEIARIQSKIGDPELAWLFGNCYPNTLDTTVHLDTLHGKPDTFVVTGDIDAMWLRDSSAQVWPYLPLAAKDKSLRRLFQGLIRRQALCISIDPYANAFLPDPHGKTTLDWAQHDLTDMKPGVAERKWEIDSLCWPIRMMHGYWQATGDRTPFDDDWRASMHKVLATFREQQRKHGHGPYHFQRSSAIPTDTVPLGGYGNPARPVGLIFSMFRPSDDACIYPLFVPANAFAVVSLHQLAQMSRALHGDHAFAADCEALASEVETALQQHALIRDADGTDVWAYEVDGYGNQLFMDDANIPSLSAMAYLGFCKRDDARYQRTRTQAWSTRNPYFFSGTAAQGIGGPHEGLRMIWPMSIMVRALTSNDPDEIRQCLHWLKTTHAGTGFMHEAFDQDDPTHFTRPWFAWANSLFGELIVDLAGRHPDLLRRA</sequence>
<dbReference type="PANTHER" id="PTHR31047:SF0">
    <property type="entry name" value="MEIOTICALLY UP-REGULATED GENE 157 PROTEIN"/>
    <property type="match status" value="1"/>
</dbReference>
<dbReference type="InterPro" id="IPR006311">
    <property type="entry name" value="TAT_signal"/>
</dbReference>
<dbReference type="RefSeq" id="WP_092700793.1">
    <property type="nucleotide sequence ID" value="NZ_FOSR01000001.1"/>
</dbReference>
<dbReference type="SUPFAM" id="SSF48208">
    <property type="entry name" value="Six-hairpin glycosidases"/>
    <property type="match status" value="1"/>
</dbReference>
<keyword evidence="3" id="KW-1185">Reference proteome</keyword>
<dbReference type="InterPro" id="IPR012341">
    <property type="entry name" value="6hp_glycosidase-like_sf"/>
</dbReference>
<dbReference type="Pfam" id="PF06824">
    <property type="entry name" value="Glyco_hydro_125"/>
    <property type="match status" value="1"/>
</dbReference>
<dbReference type="PANTHER" id="PTHR31047">
    <property type="entry name" value="MEIOTICALLY UP-REGULATED GENE 157 PROTEIN"/>
    <property type="match status" value="1"/>
</dbReference>
<evidence type="ECO:0008006" key="4">
    <source>
        <dbReference type="Google" id="ProtNLM"/>
    </source>
</evidence>
<protein>
    <recommendedName>
        <fullName evidence="4">Glycoside hydrolase family 125 protein</fullName>
    </recommendedName>
</protein>
<dbReference type="PROSITE" id="PS51318">
    <property type="entry name" value="TAT"/>
    <property type="match status" value="1"/>
</dbReference>
<gene>
    <name evidence="2" type="ORF">SAMN05192579_101365</name>
</gene>
<evidence type="ECO:0000313" key="2">
    <source>
        <dbReference type="EMBL" id="SFK27887.1"/>
    </source>
</evidence>
<dbReference type="InterPro" id="IPR008313">
    <property type="entry name" value="GH125"/>
</dbReference>
<evidence type="ECO:0000256" key="1">
    <source>
        <dbReference type="SAM" id="SignalP"/>
    </source>
</evidence>